<proteinExistence type="predicted"/>
<dbReference type="PANTHER" id="PTHR39419:SF1">
    <property type="entry name" value="SLL0814 PROTEIN"/>
    <property type="match status" value="1"/>
</dbReference>
<protein>
    <submittedName>
        <fullName evidence="2">Bisanhydrobacterioruberin hydratase</fullName>
        <ecNumber evidence="2">4.2.1.161</ecNumber>
    </submittedName>
</protein>
<keyword evidence="1" id="KW-0472">Membrane</keyword>
<dbReference type="EC" id="4.2.1.161" evidence="2"/>
<reference evidence="2 3" key="1">
    <citation type="journal article" date="2013" name="Genome Announc.">
        <title>Genome of the haloarchaeon Natronomonas moolapensis, a neutrophilic member of a previously haloalkaliphilic genus.</title>
        <authorList>
            <person name="Dyall-Smith M.L."/>
            <person name="Pfeiffer F."/>
            <person name="Oberwinkler T."/>
            <person name="Klee K."/>
            <person name="Rampp M."/>
            <person name="Palm P."/>
            <person name="Gross K."/>
            <person name="Schuster S.C."/>
            <person name="Oesterhelt D."/>
        </authorList>
    </citation>
    <scope>NUCLEOTIDE SEQUENCE [LARGE SCALE GENOMIC DNA]</scope>
    <source>
        <strain evidence="3">DSM 18674 / JCM 14361 / 8.8.11</strain>
    </source>
</reference>
<feature type="transmembrane region" description="Helical" evidence="1">
    <location>
        <begin position="55"/>
        <end position="77"/>
    </location>
</feature>
<keyword evidence="3" id="KW-1185">Reference proteome</keyword>
<evidence type="ECO:0000313" key="3">
    <source>
        <dbReference type="Proteomes" id="UP000011867"/>
    </source>
</evidence>
<dbReference type="NCBIfam" id="NF041333">
    <property type="entry name" value="CruF_Halo"/>
    <property type="match status" value="1"/>
</dbReference>
<feature type="transmembrane region" description="Helical" evidence="1">
    <location>
        <begin position="235"/>
        <end position="265"/>
    </location>
</feature>
<sequence>MASVELPARGRLERRLDGVVEDNRFTIAVVFPAVGAFTLLASAEALLPGPLNFNAYLLLFGVAVMRLPLVAGVAPLVTRRAAVGLFALCGYTYAIETVGIATGYPYGTFEYGVNLGPMIGGAVPAALPLFFLPLVVNAYLLCLLVLGSLADRTAVRLPVVVTAVVGMDLALDPAAVSLGFWAYDAGGWYYGVPWSNYAGWVLSAAVAVGVLDRALDREKLFARLERCRFMLDDLVSFVVLWGVVNVYFGNWIAALLAALFGYGLWRTDRFDFPGR</sequence>
<dbReference type="GO" id="GO:0016829">
    <property type="term" value="F:lyase activity"/>
    <property type="evidence" value="ECO:0007669"/>
    <property type="project" value="UniProtKB-KW"/>
</dbReference>
<gene>
    <name evidence="2" type="primary">cruF</name>
    <name evidence="2" type="ordered locus">Nmlp_3028</name>
</gene>
<dbReference type="OrthoDB" id="107798at2157"/>
<evidence type="ECO:0000313" key="2">
    <source>
        <dbReference type="EMBL" id="CCQ37171.1"/>
    </source>
</evidence>
<keyword evidence="1" id="KW-1133">Transmembrane helix</keyword>
<dbReference type="KEGG" id="nmo:Nmlp_3028"/>
<dbReference type="PANTHER" id="PTHR39419">
    <property type="entry name" value="SLL0814 PROTEIN"/>
    <property type="match status" value="1"/>
</dbReference>
<dbReference type="eggNOG" id="arCOG02835">
    <property type="taxonomic scope" value="Archaea"/>
</dbReference>
<dbReference type="STRING" id="268739.Nmlp_3028"/>
<dbReference type="GeneID" id="14652733"/>
<keyword evidence="1" id="KW-0812">Transmembrane</keyword>
<dbReference type="HOGENOM" id="CLU_070738_0_0_2"/>
<dbReference type="Pfam" id="PF04240">
    <property type="entry name" value="Caroten_synth"/>
    <property type="match status" value="1"/>
</dbReference>
<name>M1Y3S1_NATM8</name>
<feature type="transmembrane region" description="Helical" evidence="1">
    <location>
        <begin position="194"/>
        <end position="215"/>
    </location>
</feature>
<organism evidence="2 3">
    <name type="scientific">Natronomonas moolapensis (strain DSM 18674 / CECT 7526 / JCM 14361 / 8.8.11)</name>
    <dbReference type="NCBI Taxonomy" id="268739"/>
    <lineage>
        <taxon>Archaea</taxon>
        <taxon>Methanobacteriati</taxon>
        <taxon>Methanobacteriota</taxon>
        <taxon>Stenosarchaea group</taxon>
        <taxon>Halobacteria</taxon>
        <taxon>Halobacteriales</taxon>
        <taxon>Natronomonadaceae</taxon>
        <taxon>Natronomonas</taxon>
    </lineage>
</organism>
<dbReference type="RefSeq" id="WP_015409921.1">
    <property type="nucleotide sequence ID" value="NC_020388.1"/>
</dbReference>
<dbReference type="EMBL" id="HF582854">
    <property type="protein sequence ID" value="CCQ37171.1"/>
    <property type="molecule type" value="Genomic_DNA"/>
</dbReference>
<feature type="transmembrane region" description="Helical" evidence="1">
    <location>
        <begin position="84"/>
        <end position="106"/>
    </location>
</feature>
<dbReference type="Proteomes" id="UP000011867">
    <property type="component" value="Chromosome"/>
</dbReference>
<feature type="transmembrane region" description="Helical" evidence="1">
    <location>
        <begin position="159"/>
        <end position="182"/>
    </location>
</feature>
<dbReference type="AlphaFoldDB" id="M1Y3S1"/>
<feature type="transmembrane region" description="Helical" evidence="1">
    <location>
        <begin position="25"/>
        <end position="43"/>
    </location>
</feature>
<dbReference type="NCBIfam" id="TIGR03460">
    <property type="entry name" value="crt_membr_arch"/>
    <property type="match status" value="1"/>
</dbReference>
<keyword evidence="2" id="KW-0456">Lyase</keyword>
<dbReference type="InterPro" id="IPR007354">
    <property type="entry name" value="CruF-like"/>
</dbReference>
<dbReference type="InterPro" id="IPR017823">
    <property type="entry name" value="CruF"/>
</dbReference>
<accession>M1Y3S1</accession>
<evidence type="ECO:0000256" key="1">
    <source>
        <dbReference type="SAM" id="Phobius"/>
    </source>
</evidence>
<feature type="transmembrane region" description="Helical" evidence="1">
    <location>
        <begin position="126"/>
        <end position="147"/>
    </location>
</feature>
<dbReference type="InterPro" id="IPR053540">
    <property type="entry name" value="BABR_hydratase"/>
</dbReference>